<sequence>MALHSSRTSLSIPARTLRQCRCSSYRTPSPSISPISCLTASTPVSRSFSSSTPSRSSNPEEPAESRPRWTHTPEGMRGPGFSINIVKDPRRKVWSVNEDPKRLDAMYNRLLGREGERLLPDDIKWLAVTHKSFDQGRRGFNTKLAYFGRQIMILESTLSVLAAPPPPADKRAEDPFGRQPFEHPALANVDKLSARPPQDLMRKERLARLAMDVGLPEVIRWKPRLPENLEGSGLEVVLNTTLFAIVGAISLQHGAEVAGRVAREKILRRLN</sequence>
<proteinExistence type="predicted"/>
<feature type="domain" description="RNase III" evidence="2">
    <location>
        <begin position="121"/>
        <end position="269"/>
    </location>
</feature>
<reference evidence="3 4" key="1">
    <citation type="journal article" date="2024" name="Commun. Biol.">
        <title>Comparative genomic analysis of thermophilic fungi reveals convergent evolutionary adaptations and gene losses.</title>
        <authorList>
            <person name="Steindorff A.S."/>
            <person name="Aguilar-Pontes M.V."/>
            <person name="Robinson A.J."/>
            <person name="Andreopoulos B."/>
            <person name="LaButti K."/>
            <person name="Kuo A."/>
            <person name="Mondo S."/>
            <person name="Riley R."/>
            <person name="Otillar R."/>
            <person name="Haridas S."/>
            <person name="Lipzen A."/>
            <person name="Grimwood J."/>
            <person name="Schmutz J."/>
            <person name="Clum A."/>
            <person name="Reid I.D."/>
            <person name="Moisan M.C."/>
            <person name="Butler G."/>
            <person name="Nguyen T.T.M."/>
            <person name="Dewar K."/>
            <person name="Conant G."/>
            <person name="Drula E."/>
            <person name="Henrissat B."/>
            <person name="Hansel C."/>
            <person name="Singer S."/>
            <person name="Hutchinson M.I."/>
            <person name="de Vries R.P."/>
            <person name="Natvig D.O."/>
            <person name="Powell A.J."/>
            <person name="Tsang A."/>
            <person name="Grigoriev I.V."/>
        </authorList>
    </citation>
    <scope>NUCLEOTIDE SEQUENCE [LARGE SCALE GENOMIC DNA]</scope>
    <source>
        <strain evidence="3 4">ATCC 24622</strain>
    </source>
</reference>
<protein>
    <recommendedName>
        <fullName evidence="2">RNase III domain-containing protein</fullName>
    </recommendedName>
</protein>
<dbReference type="PANTHER" id="PTHR28160">
    <property type="entry name" value="54S RIBOSOMAL PROTEIN L15, MITOCHONDRIAL"/>
    <property type="match status" value="1"/>
</dbReference>
<organism evidence="3 4">
    <name type="scientific">Phialemonium thermophilum</name>
    <dbReference type="NCBI Taxonomy" id="223376"/>
    <lineage>
        <taxon>Eukaryota</taxon>
        <taxon>Fungi</taxon>
        <taxon>Dikarya</taxon>
        <taxon>Ascomycota</taxon>
        <taxon>Pezizomycotina</taxon>
        <taxon>Sordariomycetes</taxon>
        <taxon>Sordariomycetidae</taxon>
        <taxon>Cephalothecales</taxon>
        <taxon>Cephalothecaceae</taxon>
        <taxon>Phialemonium</taxon>
    </lineage>
</organism>
<feature type="region of interest" description="Disordered" evidence="1">
    <location>
        <begin position="42"/>
        <end position="82"/>
    </location>
</feature>
<dbReference type="SUPFAM" id="SSF69065">
    <property type="entry name" value="RNase III domain-like"/>
    <property type="match status" value="1"/>
</dbReference>
<accession>A0ABR3W8F9</accession>
<evidence type="ECO:0000313" key="3">
    <source>
        <dbReference type="EMBL" id="KAL1855748.1"/>
    </source>
</evidence>
<dbReference type="InterPro" id="IPR000999">
    <property type="entry name" value="RNase_III_dom"/>
</dbReference>
<dbReference type="Proteomes" id="UP001586593">
    <property type="component" value="Unassembled WGS sequence"/>
</dbReference>
<dbReference type="InterPro" id="IPR036389">
    <property type="entry name" value="RNase_III_sf"/>
</dbReference>
<evidence type="ECO:0000259" key="2">
    <source>
        <dbReference type="Pfam" id="PF14622"/>
    </source>
</evidence>
<keyword evidence="4" id="KW-1185">Reference proteome</keyword>
<name>A0ABR3W8F9_9PEZI</name>
<gene>
    <name evidence="3" type="ORF">VTK73DRAFT_8513</name>
</gene>
<evidence type="ECO:0000256" key="1">
    <source>
        <dbReference type="SAM" id="MobiDB-lite"/>
    </source>
</evidence>
<comment type="caution">
    <text evidence="3">The sequence shown here is derived from an EMBL/GenBank/DDBJ whole genome shotgun (WGS) entry which is preliminary data.</text>
</comment>
<dbReference type="Gene3D" id="1.10.1520.10">
    <property type="entry name" value="Ribonuclease III domain"/>
    <property type="match status" value="1"/>
</dbReference>
<evidence type="ECO:0000313" key="4">
    <source>
        <dbReference type="Proteomes" id="UP001586593"/>
    </source>
</evidence>
<dbReference type="Pfam" id="PF14622">
    <property type="entry name" value="Ribonucleas_3_3"/>
    <property type="match status" value="1"/>
</dbReference>
<dbReference type="EMBL" id="JAZHXJ010000619">
    <property type="protein sequence ID" value="KAL1855748.1"/>
    <property type="molecule type" value="Genomic_DNA"/>
</dbReference>
<dbReference type="PANTHER" id="PTHR28160:SF1">
    <property type="entry name" value="LARGE RIBOSOMAL SUBUNIT PROTEIN ML57"/>
    <property type="match status" value="1"/>
</dbReference>
<feature type="compositionally biased region" description="Low complexity" evidence="1">
    <location>
        <begin position="42"/>
        <end position="57"/>
    </location>
</feature>
<dbReference type="InterPro" id="IPR040030">
    <property type="entry name" value="Ribosomal_mL57"/>
</dbReference>